<sequence>MQPNVIITCAVTGNLTTREHHPDLPVTPEEIANACLEAADAGAAIAHIHVRDPETGKPSMELKYYREVMERIRAKNDALILNITTGPGGRYHPSEENPAVAGPRTTLMRPEKRVEHILELKPDIATLDLNTMTFGNEVVINTPGNVKIMADMIYDAGSKPELEVFDTGHIQLAHDMLKAGTLKAPTLYNIVTGVKYGFPATPEVMALAARLLPQPSVWTGFGVGRMSFPMAVQSYLLGGHVRVGLEDNSYLSKGVLAKGNGELVERARDLIEKLGATIADPSQARAILGLPA</sequence>
<dbReference type="GO" id="GO:0043720">
    <property type="term" value="F:3-keto-5-aminohexanoate cleavage activity"/>
    <property type="evidence" value="ECO:0007669"/>
    <property type="project" value="InterPro"/>
</dbReference>
<dbReference type="Gene3D" id="3.20.20.70">
    <property type="entry name" value="Aldolase class I"/>
    <property type="match status" value="1"/>
</dbReference>
<keyword evidence="4" id="KW-0862">Zinc</keyword>
<name>A0A285UX67_9HYPH</name>
<dbReference type="Proteomes" id="UP000219167">
    <property type="component" value="Unassembled WGS sequence"/>
</dbReference>
<comment type="cofactor">
    <cofactor evidence="1">
        <name>Zn(2+)</name>
        <dbReference type="ChEBI" id="CHEBI:29105"/>
    </cofactor>
</comment>
<evidence type="ECO:0008006" key="7">
    <source>
        <dbReference type="Google" id="ProtNLM"/>
    </source>
</evidence>
<keyword evidence="6" id="KW-1185">Reference proteome</keyword>
<reference evidence="5 6" key="1">
    <citation type="submission" date="2017-08" db="EMBL/GenBank/DDBJ databases">
        <authorList>
            <person name="de Groot N.N."/>
        </authorList>
    </citation>
    <scope>NUCLEOTIDE SEQUENCE [LARGE SCALE GENOMIC DNA]</scope>
    <source>
        <strain evidence="5 6">JC85</strain>
    </source>
</reference>
<keyword evidence="3" id="KW-0479">Metal-binding</keyword>
<organism evidence="5 6">
    <name type="scientific">Rhizobium subbaraonis</name>
    <dbReference type="NCBI Taxonomy" id="908946"/>
    <lineage>
        <taxon>Bacteria</taxon>
        <taxon>Pseudomonadati</taxon>
        <taxon>Pseudomonadota</taxon>
        <taxon>Alphaproteobacteria</taxon>
        <taxon>Hyphomicrobiales</taxon>
        <taxon>Rhizobiaceae</taxon>
        <taxon>Rhizobium/Agrobacterium group</taxon>
        <taxon>Rhizobium</taxon>
    </lineage>
</organism>
<protein>
    <recommendedName>
        <fullName evidence="7">NADPH:quinone reductase</fullName>
    </recommendedName>
</protein>
<evidence type="ECO:0000313" key="6">
    <source>
        <dbReference type="Proteomes" id="UP000219167"/>
    </source>
</evidence>
<dbReference type="PANTHER" id="PTHR37418:SF2">
    <property type="entry name" value="3-KETO-5-AMINOHEXANOATE CLEAVAGE ENZYME"/>
    <property type="match status" value="1"/>
</dbReference>
<dbReference type="RefSeq" id="WP_097142376.1">
    <property type="nucleotide sequence ID" value="NZ_OBQD01000019.1"/>
</dbReference>
<evidence type="ECO:0000256" key="1">
    <source>
        <dbReference type="ARBA" id="ARBA00001947"/>
    </source>
</evidence>
<evidence type="ECO:0000313" key="5">
    <source>
        <dbReference type="EMBL" id="SOC45948.1"/>
    </source>
</evidence>
<accession>A0A285UX67</accession>
<dbReference type="OrthoDB" id="9805277at2"/>
<dbReference type="EMBL" id="OBQD01000019">
    <property type="protein sequence ID" value="SOC45948.1"/>
    <property type="molecule type" value="Genomic_DNA"/>
</dbReference>
<gene>
    <name evidence="5" type="ORF">SAMN05892877_11961</name>
</gene>
<evidence type="ECO:0000256" key="4">
    <source>
        <dbReference type="ARBA" id="ARBA00022833"/>
    </source>
</evidence>
<keyword evidence="2" id="KW-0808">Transferase</keyword>
<dbReference type="AlphaFoldDB" id="A0A285UX67"/>
<proteinExistence type="predicted"/>
<dbReference type="PANTHER" id="PTHR37418">
    <property type="entry name" value="3-KETO-5-AMINOHEXANOATE CLEAVAGE ENZYME-RELATED"/>
    <property type="match status" value="1"/>
</dbReference>
<dbReference type="InterPro" id="IPR013785">
    <property type="entry name" value="Aldolase_TIM"/>
</dbReference>
<dbReference type="GO" id="GO:0046872">
    <property type="term" value="F:metal ion binding"/>
    <property type="evidence" value="ECO:0007669"/>
    <property type="project" value="UniProtKB-KW"/>
</dbReference>
<evidence type="ECO:0000256" key="3">
    <source>
        <dbReference type="ARBA" id="ARBA00022723"/>
    </source>
</evidence>
<dbReference type="Pfam" id="PF05853">
    <property type="entry name" value="BKACE"/>
    <property type="match status" value="1"/>
</dbReference>
<evidence type="ECO:0000256" key="2">
    <source>
        <dbReference type="ARBA" id="ARBA00022679"/>
    </source>
</evidence>
<dbReference type="InterPro" id="IPR008567">
    <property type="entry name" value="BKACE"/>
</dbReference>